<protein>
    <submittedName>
        <fullName evidence="6">ARM repeat-containing protein</fullName>
    </submittedName>
</protein>
<accession>A0A1Y1VFA1</accession>
<dbReference type="GO" id="GO:0048487">
    <property type="term" value="F:beta-tubulin binding"/>
    <property type="evidence" value="ECO:0007669"/>
    <property type="project" value="InterPro"/>
</dbReference>
<reference evidence="6 7" key="1">
    <citation type="submission" date="2016-08" db="EMBL/GenBank/DDBJ databases">
        <title>Genomes of anaerobic fungi encode conserved fungal cellulosomes for biomass hydrolysis.</title>
        <authorList>
            <consortium name="DOE Joint Genome Institute"/>
            <person name="Haitjema C.H."/>
            <person name="Gilmore S.P."/>
            <person name="Henske J.K."/>
            <person name="Solomon K.V."/>
            <person name="De Groot R."/>
            <person name="Kuo A."/>
            <person name="Mondo S.J."/>
            <person name="Salamov A.A."/>
            <person name="Labutti K."/>
            <person name="Zhao Z."/>
            <person name="Chiniquy J."/>
            <person name="Barry K."/>
            <person name="Brewer H.M."/>
            <person name="Purvine S.O."/>
            <person name="Wright A.T."/>
            <person name="Boxma B."/>
            <person name="Van Alen T."/>
            <person name="Hackstein J.H."/>
            <person name="Baker S.E."/>
            <person name="Grigoriev I.V."/>
            <person name="O'Malley M.A."/>
        </authorList>
    </citation>
    <scope>NUCLEOTIDE SEQUENCE [LARGE SCALE GENOMIC DNA]</scope>
    <source>
        <strain evidence="7">finn</strain>
    </source>
</reference>
<dbReference type="PROSITE" id="PS50077">
    <property type="entry name" value="HEAT_REPEAT"/>
    <property type="match status" value="1"/>
</dbReference>
<dbReference type="InterPro" id="IPR022577">
    <property type="entry name" value="TBCD_C"/>
</dbReference>
<dbReference type="AlphaFoldDB" id="A0A1Y1VFA1"/>
<feature type="domain" description="Tubulin-folding cofactor D ARM repeats" evidence="5">
    <location>
        <begin position="304"/>
        <end position="561"/>
    </location>
</feature>
<dbReference type="PANTHER" id="PTHR12658">
    <property type="entry name" value="BETA-TUBULIN COFACTOR D"/>
    <property type="match status" value="1"/>
</dbReference>
<comment type="caution">
    <text evidence="6">The sequence shown here is derived from an EMBL/GenBank/DDBJ whole genome shotgun (WGS) entry which is preliminary data.</text>
</comment>
<dbReference type="GO" id="GO:0007023">
    <property type="term" value="P:post-chaperonin tubulin folding pathway"/>
    <property type="evidence" value="ECO:0007669"/>
    <property type="project" value="InterPro"/>
</dbReference>
<dbReference type="SUPFAM" id="SSF48371">
    <property type="entry name" value="ARM repeat"/>
    <property type="match status" value="1"/>
</dbReference>
<feature type="region of interest" description="Disordered" evidence="3">
    <location>
        <begin position="344"/>
        <end position="369"/>
    </location>
</feature>
<keyword evidence="1" id="KW-0143">Chaperone</keyword>
<sequence>MDGTFSDSFKTVNGHAIEEDQDSLKQVGSFFPKFDSTIQLLNQLINSYDINKSLNEEESKVRAAYGQIREIILPYLEQPYLLDPYLEKLILPVIEKLRTDIKIIFQSNNQIELLKNYQNRNYLYKYLYLLTNVRGYKTILKFFSHEVNDLESTINFLVLNIENLQYCWETKYILLIWLSLIFMIPFDIKNVDSSADNEESMINKIMRIAKEQMSSAGKEQEGAALLISRMLLRKDLHQTELPNYIKWSIDQLNSTENIFLRKGILISLCNIYKQGLRDYILPLANDTLPIIHLFDDERFNTNSLLKKLLIKLAQRIGLCFLKPKIAKWRYKRGNRFLSDDLSVNVNNNSNNEDDDNEDDDEEEEEEEEIPECLEEIIEILLSGLKDKATIVRWSSAKGIGRLTQRLSKELAADIIEVVISIFSENTLTTGDSKESIEQVDISTVSDDTWHGACLALAELARRGLLLPNRLSIIIPWTIKALTFEQQKGSFSVGSNVRDAACYVCWSFARAYEPKIMKPYVNDMAKALVSLSVFDRELNVRRASSAAFQENVGRQGLFPHGIDIITKADYFTVGNRNECFKTISVDIANYEEYMYSMINHLISYSVIHWDQAIRELAAESLGMICKKDISYTENNVIPRLVTIANSTELNERHGALIALGEICHNCYIDISQSNDHWWTENQLNNIIKPISNILPQYSTLYLTSFGSEIALQGICFFITKLSEIKWPKEETKRWEELLLLSLERKEIVIQNLAIEGTKQYYDKYLISDTQLQNFIGKLDFAMDPIVRSGYSRTLSILPHNILVDHNDKIFNAITKICFYEENGTNNDVESRKYAIQALTNFTLNSNLTKEQYYAVIDILFNGMKDYSIDNRGDIGSIVREQCMKSFEVVIPFGTFNDFIDNSSLYIQVINELLQQCVEKINRIRVVACKTLIKLIWENNPKIPDGVIPKIELLENAFLSGDVDFRYVNTNDLYERLVPLIIIPEFRTSILTGLVVSVGGITESLVRDSSTPLLKFISVLPKDNMIINDFMDSLLSIFANYLNDDRVTIPLLMVLDLLLSSNSFEKLQDNEYYEKIFENIKHVIFKSKNVKKLVPAIKTFCGLLSQNISETLKHNIMQRLLSYLVHPFPRIRKLTAEQFYLALINIENKKVLLEFNEDDFELNDDDDDNDNDDFEFEDEDENTEKAKNILLQTNWNMGLAQIKPIRNSLYELLNITPPKTVKLNN</sequence>
<dbReference type="Pfam" id="PF12612">
    <property type="entry name" value="TFCD_C"/>
    <property type="match status" value="1"/>
</dbReference>
<evidence type="ECO:0000256" key="1">
    <source>
        <dbReference type="ARBA" id="ARBA00023186"/>
    </source>
</evidence>
<reference evidence="6 7" key="2">
    <citation type="submission" date="2016-08" db="EMBL/GenBank/DDBJ databases">
        <title>Pervasive Adenine N6-methylation of Active Genes in Fungi.</title>
        <authorList>
            <consortium name="DOE Joint Genome Institute"/>
            <person name="Mondo S.J."/>
            <person name="Dannebaum R.O."/>
            <person name="Kuo R.C."/>
            <person name="Labutti K."/>
            <person name="Haridas S."/>
            <person name="Kuo A."/>
            <person name="Salamov A."/>
            <person name="Ahrendt S.R."/>
            <person name="Lipzen A."/>
            <person name="Sullivan W."/>
            <person name="Andreopoulos W.B."/>
            <person name="Clum A."/>
            <person name="Lindquist E."/>
            <person name="Daum C."/>
            <person name="Ramamoorthy G.K."/>
            <person name="Gryganskyi A."/>
            <person name="Culley D."/>
            <person name="Magnuson J.K."/>
            <person name="James T.Y."/>
            <person name="O'Malley M.A."/>
            <person name="Stajich J.E."/>
            <person name="Spatafora J.W."/>
            <person name="Visel A."/>
            <person name="Grigoriev I.V."/>
        </authorList>
    </citation>
    <scope>NUCLEOTIDE SEQUENCE [LARGE SCALE GENOMIC DNA]</scope>
    <source>
        <strain evidence="7">finn</strain>
    </source>
</reference>
<evidence type="ECO:0000313" key="7">
    <source>
        <dbReference type="Proteomes" id="UP000193719"/>
    </source>
</evidence>
<dbReference type="PANTHER" id="PTHR12658:SF0">
    <property type="entry name" value="TUBULIN-SPECIFIC CHAPERONE D"/>
    <property type="match status" value="1"/>
</dbReference>
<evidence type="ECO:0000259" key="5">
    <source>
        <dbReference type="Pfam" id="PF25767"/>
    </source>
</evidence>
<dbReference type="Gene3D" id="1.25.10.10">
    <property type="entry name" value="Leucine-rich Repeat Variant"/>
    <property type="match status" value="2"/>
</dbReference>
<evidence type="ECO:0000256" key="2">
    <source>
        <dbReference type="PROSITE-ProRule" id="PRU00103"/>
    </source>
</evidence>
<dbReference type="EMBL" id="MCFH01000010">
    <property type="protein sequence ID" value="ORX54728.1"/>
    <property type="molecule type" value="Genomic_DNA"/>
</dbReference>
<name>A0A1Y1VFA1_9FUNG</name>
<gene>
    <name evidence="6" type="ORF">BCR36DRAFT_581614</name>
</gene>
<dbReference type="InterPro" id="IPR021133">
    <property type="entry name" value="HEAT_type_2"/>
</dbReference>
<feature type="compositionally biased region" description="Acidic residues" evidence="3">
    <location>
        <begin position="351"/>
        <end position="369"/>
    </location>
</feature>
<dbReference type="InterPro" id="IPR011989">
    <property type="entry name" value="ARM-like"/>
</dbReference>
<organism evidence="6 7">
    <name type="scientific">Piromyces finnis</name>
    <dbReference type="NCBI Taxonomy" id="1754191"/>
    <lineage>
        <taxon>Eukaryota</taxon>
        <taxon>Fungi</taxon>
        <taxon>Fungi incertae sedis</taxon>
        <taxon>Chytridiomycota</taxon>
        <taxon>Chytridiomycota incertae sedis</taxon>
        <taxon>Neocallimastigomycetes</taxon>
        <taxon>Neocallimastigales</taxon>
        <taxon>Neocallimastigaceae</taxon>
        <taxon>Piromyces</taxon>
    </lineage>
</organism>
<proteinExistence type="predicted"/>
<feature type="domain" description="Tubulin-folding cofactor D C-terminal" evidence="4">
    <location>
        <begin position="906"/>
        <end position="1090"/>
    </location>
</feature>
<evidence type="ECO:0000256" key="3">
    <source>
        <dbReference type="SAM" id="MobiDB-lite"/>
    </source>
</evidence>
<dbReference type="GO" id="GO:0000226">
    <property type="term" value="P:microtubule cytoskeleton organization"/>
    <property type="evidence" value="ECO:0007669"/>
    <property type="project" value="TreeGrafter"/>
</dbReference>
<dbReference type="GO" id="GO:0005096">
    <property type="term" value="F:GTPase activator activity"/>
    <property type="evidence" value="ECO:0007669"/>
    <property type="project" value="InterPro"/>
</dbReference>
<evidence type="ECO:0000313" key="6">
    <source>
        <dbReference type="EMBL" id="ORX54728.1"/>
    </source>
</evidence>
<dbReference type="OrthoDB" id="10253476at2759"/>
<feature type="repeat" description="HEAT" evidence="2">
    <location>
        <begin position="376"/>
        <end position="413"/>
    </location>
</feature>
<dbReference type="GO" id="GO:0007021">
    <property type="term" value="P:tubulin complex assembly"/>
    <property type="evidence" value="ECO:0007669"/>
    <property type="project" value="InterPro"/>
</dbReference>
<keyword evidence="7" id="KW-1185">Reference proteome</keyword>
<dbReference type="Pfam" id="PF23579">
    <property type="entry name" value="ARM_TBCD"/>
    <property type="match status" value="1"/>
</dbReference>
<dbReference type="InterPro" id="IPR058033">
    <property type="entry name" value="ARM_TBCD_2nd"/>
</dbReference>
<dbReference type="Pfam" id="PF25767">
    <property type="entry name" value="ARM_TBCD_2nd"/>
    <property type="match status" value="1"/>
</dbReference>
<dbReference type="Proteomes" id="UP000193719">
    <property type="component" value="Unassembled WGS sequence"/>
</dbReference>
<feature type="region of interest" description="Disordered" evidence="3">
    <location>
        <begin position="1160"/>
        <end position="1179"/>
    </location>
</feature>
<evidence type="ECO:0000259" key="4">
    <source>
        <dbReference type="Pfam" id="PF12612"/>
    </source>
</evidence>
<dbReference type="STRING" id="1754191.A0A1Y1VFA1"/>
<dbReference type="InterPro" id="IPR016024">
    <property type="entry name" value="ARM-type_fold"/>
</dbReference>
<dbReference type="InterPro" id="IPR033162">
    <property type="entry name" value="TBCD"/>
</dbReference>